<dbReference type="EMBL" id="AQHW01000015">
    <property type="protein sequence ID" value="KKB55096.1"/>
    <property type="molecule type" value="Genomic_DNA"/>
</dbReference>
<reference evidence="3 4" key="1">
    <citation type="submission" date="2013-04" db="EMBL/GenBank/DDBJ databases">
        <title>The Genome Sequence of Parabacteroides gordonii DSM 23371.</title>
        <authorList>
            <consortium name="The Broad Institute Genomics Platform"/>
            <person name="Earl A."/>
            <person name="Ward D."/>
            <person name="Feldgarden M."/>
            <person name="Gevers D."/>
            <person name="Martens E."/>
            <person name="Sakamoto M."/>
            <person name="Benno Y."/>
            <person name="Suzuki N."/>
            <person name="Matsunaga N."/>
            <person name="Koshihara K."/>
            <person name="Seki M."/>
            <person name="Komiya H."/>
            <person name="Walker B."/>
            <person name="Young S."/>
            <person name="Zeng Q."/>
            <person name="Gargeya S."/>
            <person name="Fitzgerald M."/>
            <person name="Haas B."/>
            <person name="Abouelleil A."/>
            <person name="Allen A.W."/>
            <person name="Alvarado L."/>
            <person name="Arachchi H.M."/>
            <person name="Berlin A.M."/>
            <person name="Chapman S.B."/>
            <person name="Gainer-Dewar J."/>
            <person name="Goldberg J."/>
            <person name="Griggs A."/>
            <person name="Gujja S."/>
            <person name="Hansen M."/>
            <person name="Howarth C."/>
            <person name="Imamovic A."/>
            <person name="Ireland A."/>
            <person name="Larimer J."/>
            <person name="McCowan C."/>
            <person name="Murphy C."/>
            <person name="Pearson M."/>
            <person name="Poon T.W."/>
            <person name="Priest M."/>
            <person name="Roberts A."/>
            <person name="Saif S."/>
            <person name="Shea T."/>
            <person name="Sisk P."/>
            <person name="Sykes S."/>
            <person name="Wortman J."/>
            <person name="Nusbaum C."/>
            <person name="Birren B."/>
        </authorList>
    </citation>
    <scope>NUCLEOTIDE SEQUENCE [LARGE SCALE GENOMIC DNA]</scope>
    <source>
        <strain evidence="3 4">MS-1</strain>
    </source>
</reference>
<organism evidence="3 4">
    <name type="scientific">Parabacteroides gordonii MS-1 = DSM 23371</name>
    <dbReference type="NCBI Taxonomy" id="1203610"/>
    <lineage>
        <taxon>Bacteria</taxon>
        <taxon>Pseudomonadati</taxon>
        <taxon>Bacteroidota</taxon>
        <taxon>Bacteroidia</taxon>
        <taxon>Bacteroidales</taxon>
        <taxon>Tannerellaceae</taxon>
        <taxon>Parabacteroides</taxon>
    </lineage>
</organism>
<protein>
    <recommendedName>
        <fullName evidence="2">DUF4906 domain-containing protein</fullName>
    </recommendedName>
</protein>
<accession>A0A0F5JB57</accession>
<feature type="domain" description="DUF4906" evidence="2">
    <location>
        <begin position="266"/>
        <end position="366"/>
    </location>
</feature>
<proteinExistence type="predicted"/>
<feature type="signal peptide" evidence="1">
    <location>
        <begin position="1"/>
        <end position="28"/>
    </location>
</feature>
<evidence type="ECO:0000259" key="2">
    <source>
        <dbReference type="Pfam" id="PF16249"/>
    </source>
</evidence>
<feature type="chain" id="PRO_5002489523" description="DUF4906 domain-containing protein" evidence="1">
    <location>
        <begin position="29"/>
        <end position="643"/>
    </location>
</feature>
<gene>
    <name evidence="3" type="ORF">HMPREF1536_02550</name>
</gene>
<dbReference type="Gene3D" id="2.60.40.2580">
    <property type="match status" value="1"/>
</dbReference>
<dbReference type="AlphaFoldDB" id="A0A0F5JB57"/>
<evidence type="ECO:0000313" key="4">
    <source>
        <dbReference type="Proteomes" id="UP000033035"/>
    </source>
</evidence>
<dbReference type="InterPro" id="IPR032594">
    <property type="entry name" value="DUF4906"/>
</dbReference>
<sequence length="643" mass="72630">MKYLRLNIQLLFAFVLMLGLFSCTDEDAVDNGKKEIKEGLPTTVTLKLTSATPMVVETKTEDSNSKFGMINDLAILVYKAETRELDKVTYVSGVNAKEWNGSFNATTGSRRVYVLANSGLGEAGIKSSYSREDDLLNSGLIDAGTITPVGNEKMLGFVHTSNNFGNELSSAEESATIGIPESNGFNPVVSLYSRLYPPYSKITFTVKNEVKTDMSEKVQLSITNVYVRNLPTKYSLLPIENILQTSGTDVYSEKVEQTSEGEDAYVFYMYENLQGTINEGNGDPKLKSPFKGEYPSNNSNPSENYESWNTKWATKTPCTYIEVEGTYAIWKSNTQYGAGKIHYRFFLGANTVDNFDIKRNTHYKVELAFTGIAGYDELSYEWRVNAQLEDVTIVPEGILEIDGSPDYWFPFAVINGSDKKVDITTDQGTSNLKIQYLVPGTSDYDPYWSDASQIQGIGKHSFTEYHIKANEFGIIGSAGYDSDENRFIDDNGNSYSRVADNLDRRDEIRQGLIYLKRKYVVNTVPSTDYYIKMYPLLCLSESSGTSESNTVYAQRFDRNEGLVDEKEMRKLCSGNYVSNGNMYVLPPRLQDLNLMIEYETYAPFKPKSEGPYWTTEGLYYWRNNRAEKAFESKGYVRCVYRKN</sequence>
<dbReference type="STRING" id="1203610.HMPREF1536_02550"/>
<dbReference type="Proteomes" id="UP000033035">
    <property type="component" value="Unassembled WGS sequence"/>
</dbReference>
<dbReference type="RefSeq" id="WP_028729861.1">
    <property type="nucleotide sequence ID" value="NZ_KE386764.1"/>
</dbReference>
<dbReference type="Pfam" id="PF16249">
    <property type="entry name" value="DUF4906"/>
    <property type="match status" value="1"/>
</dbReference>
<evidence type="ECO:0000256" key="1">
    <source>
        <dbReference type="SAM" id="SignalP"/>
    </source>
</evidence>
<dbReference type="PROSITE" id="PS51257">
    <property type="entry name" value="PROKAR_LIPOPROTEIN"/>
    <property type="match status" value="1"/>
</dbReference>
<keyword evidence="1" id="KW-0732">Signal</keyword>
<name>A0A0F5JB57_9BACT</name>
<dbReference type="PATRIC" id="fig|1203610.3.peg.2619"/>
<keyword evidence="4" id="KW-1185">Reference proteome</keyword>
<evidence type="ECO:0000313" key="3">
    <source>
        <dbReference type="EMBL" id="KKB55096.1"/>
    </source>
</evidence>
<comment type="caution">
    <text evidence="3">The sequence shown here is derived from an EMBL/GenBank/DDBJ whole genome shotgun (WGS) entry which is preliminary data.</text>
</comment>
<dbReference type="HOGENOM" id="CLU_405893_0_0_10"/>